<dbReference type="PROSITE" id="PS51462">
    <property type="entry name" value="NUDIX"/>
    <property type="match status" value="1"/>
</dbReference>
<reference evidence="5 6" key="1">
    <citation type="submission" date="2016-05" db="EMBL/GenBank/DDBJ databases">
        <authorList>
            <person name="Ramsay J.P."/>
        </authorList>
    </citation>
    <scope>NUCLEOTIDE SEQUENCE [LARGE SCALE GENOMIC DNA]</scope>
    <source>
        <strain evidence="5 6">NZP2042</strain>
    </source>
</reference>
<dbReference type="PANTHER" id="PTHR12629:SF0">
    <property type="entry name" value="DIPHOSPHOINOSITOL-POLYPHOSPHATE DIPHOSPHATASE"/>
    <property type="match status" value="1"/>
</dbReference>
<accession>A0A6M7TYK2</accession>
<dbReference type="GO" id="GO:0016462">
    <property type="term" value="F:pyrophosphatase activity"/>
    <property type="evidence" value="ECO:0007669"/>
    <property type="project" value="InterPro"/>
</dbReference>
<evidence type="ECO:0000313" key="5">
    <source>
        <dbReference type="EMBL" id="OBQ59833.1"/>
    </source>
</evidence>
<dbReference type="InterPro" id="IPR015797">
    <property type="entry name" value="NUDIX_hydrolase-like_dom_sf"/>
</dbReference>
<dbReference type="CDD" id="cd04666">
    <property type="entry name" value="NUDIX_DIPP2_like_Nudt4"/>
    <property type="match status" value="1"/>
</dbReference>
<comment type="caution">
    <text evidence="5">The sequence shown here is derived from an EMBL/GenBank/DDBJ whole genome shotgun (WGS) entry which is preliminary data.</text>
</comment>
<gene>
    <name evidence="5" type="ORF">A8145_24675</name>
</gene>
<dbReference type="SUPFAM" id="SSF55811">
    <property type="entry name" value="Nudix"/>
    <property type="match status" value="1"/>
</dbReference>
<evidence type="ECO:0000313" key="6">
    <source>
        <dbReference type="Proteomes" id="UP000093737"/>
    </source>
</evidence>
<dbReference type="AlphaFoldDB" id="A0A6M7TYK2"/>
<dbReference type="EMBL" id="LYTK01000022">
    <property type="protein sequence ID" value="OBQ59833.1"/>
    <property type="molecule type" value="Genomic_DNA"/>
</dbReference>
<keyword evidence="4" id="KW-0460">Magnesium</keyword>
<evidence type="ECO:0000256" key="1">
    <source>
        <dbReference type="ARBA" id="ARBA00001946"/>
    </source>
</evidence>
<keyword evidence="3 5" id="KW-0378">Hydrolase</keyword>
<proteinExistence type="predicted"/>
<dbReference type="Gene3D" id="3.90.79.10">
    <property type="entry name" value="Nucleoside Triphosphate Pyrophosphohydrolase"/>
    <property type="match status" value="1"/>
</dbReference>
<comment type="cofactor">
    <cofactor evidence="1">
        <name>Mg(2+)</name>
        <dbReference type="ChEBI" id="CHEBI:18420"/>
    </cofactor>
</comment>
<sequence length="158" mass="17657">MAATKKKAVRKAKKGERIRQVAAIPFRLTAGGDFEVMLVTSRTTRRFIVPKGWPMKGKSGRKAATIEAQEEAGVLGKALREPAGTYSYWKRLANRFVRVDVIVYLLEVTEELADWQEAKRRQRAWLAPADAAMLIDEPDLSTLVKTLKLPEPLPPGQA</sequence>
<dbReference type="RefSeq" id="WP_056577739.1">
    <property type="nucleotide sequence ID" value="NZ_CP033334.1"/>
</dbReference>
<dbReference type="Proteomes" id="UP000093737">
    <property type="component" value="Unassembled WGS sequence"/>
</dbReference>
<dbReference type="InterPro" id="IPR047198">
    <property type="entry name" value="DDP-like_NUDIX"/>
</dbReference>
<name>A0A6M7TYK2_RHILI</name>
<evidence type="ECO:0000256" key="4">
    <source>
        <dbReference type="ARBA" id="ARBA00022842"/>
    </source>
</evidence>
<keyword evidence="2" id="KW-0479">Metal-binding</keyword>
<dbReference type="GO" id="GO:0046872">
    <property type="term" value="F:metal ion binding"/>
    <property type="evidence" value="ECO:0007669"/>
    <property type="project" value="UniProtKB-KW"/>
</dbReference>
<protein>
    <submittedName>
        <fullName evidence="5">NUDIX hydrolase</fullName>
    </submittedName>
</protein>
<dbReference type="InterPro" id="IPR000086">
    <property type="entry name" value="NUDIX_hydrolase_dom"/>
</dbReference>
<evidence type="ECO:0000256" key="3">
    <source>
        <dbReference type="ARBA" id="ARBA00022801"/>
    </source>
</evidence>
<dbReference type="GO" id="GO:0005737">
    <property type="term" value="C:cytoplasm"/>
    <property type="evidence" value="ECO:0007669"/>
    <property type="project" value="TreeGrafter"/>
</dbReference>
<organism evidence="5 6">
    <name type="scientific">Rhizobium loti</name>
    <name type="common">Mesorhizobium loti</name>
    <dbReference type="NCBI Taxonomy" id="381"/>
    <lineage>
        <taxon>Bacteria</taxon>
        <taxon>Pseudomonadati</taxon>
        <taxon>Pseudomonadota</taxon>
        <taxon>Alphaproteobacteria</taxon>
        <taxon>Hyphomicrobiales</taxon>
        <taxon>Phyllobacteriaceae</taxon>
        <taxon>Mesorhizobium</taxon>
    </lineage>
</organism>
<dbReference type="Pfam" id="PF00293">
    <property type="entry name" value="NUDIX"/>
    <property type="match status" value="1"/>
</dbReference>
<evidence type="ECO:0000256" key="2">
    <source>
        <dbReference type="ARBA" id="ARBA00022723"/>
    </source>
</evidence>
<dbReference type="PANTHER" id="PTHR12629">
    <property type="entry name" value="DIPHOSPHOINOSITOL POLYPHOSPHATE PHOSPHOHYDROLASE"/>
    <property type="match status" value="1"/>
</dbReference>